<feature type="repeat" description="WD" evidence="5">
    <location>
        <begin position="84"/>
        <end position="113"/>
    </location>
</feature>
<evidence type="ECO:0000256" key="5">
    <source>
        <dbReference type="PROSITE-ProRule" id="PRU00221"/>
    </source>
</evidence>
<feature type="repeat" description="WD" evidence="5">
    <location>
        <begin position="114"/>
        <end position="155"/>
    </location>
</feature>
<name>A0AAV4QLH0_CAEEX</name>
<evidence type="ECO:0000313" key="7">
    <source>
        <dbReference type="Proteomes" id="UP001054945"/>
    </source>
</evidence>
<dbReference type="GO" id="GO:0006364">
    <property type="term" value="P:rRNA processing"/>
    <property type="evidence" value="ECO:0007669"/>
    <property type="project" value="TreeGrafter"/>
</dbReference>
<evidence type="ECO:0000256" key="4">
    <source>
        <dbReference type="ARBA" id="ARBA00023242"/>
    </source>
</evidence>
<evidence type="ECO:0000256" key="3">
    <source>
        <dbReference type="ARBA" id="ARBA00022737"/>
    </source>
</evidence>
<dbReference type="PROSITE" id="PS50294">
    <property type="entry name" value="WD_REPEATS_REGION"/>
    <property type="match status" value="2"/>
</dbReference>
<dbReference type="InterPro" id="IPR036322">
    <property type="entry name" value="WD40_repeat_dom_sf"/>
</dbReference>
<comment type="caution">
    <text evidence="6">The sequence shown here is derived from an EMBL/GenBank/DDBJ whole genome shotgun (WGS) entry which is preliminary data.</text>
</comment>
<dbReference type="Proteomes" id="UP001054945">
    <property type="component" value="Unassembled WGS sequence"/>
</dbReference>
<dbReference type="InterPro" id="IPR015943">
    <property type="entry name" value="WD40/YVTN_repeat-like_dom_sf"/>
</dbReference>
<keyword evidence="2 5" id="KW-0853">WD repeat</keyword>
<dbReference type="AlphaFoldDB" id="A0AAV4QLH0"/>
<protein>
    <submittedName>
        <fullName evidence="6">U3 small nucleolar RNA-associated protein 15 homolog</fullName>
    </submittedName>
</protein>
<dbReference type="PANTHER" id="PTHR19924:SF26">
    <property type="entry name" value="U3 SMALL NUCLEOLAR RNA-ASSOCIATED PROTEIN 15 HOMOLOG"/>
    <property type="match status" value="1"/>
</dbReference>
<organism evidence="6 7">
    <name type="scientific">Caerostris extrusa</name>
    <name type="common">Bark spider</name>
    <name type="synonym">Caerostris bankana</name>
    <dbReference type="NCBI Taxonomy" id="172846"/>
    <lineage>
        <taxon>Eukaryota</taxon>
        <taxon>Metazoa</taxon>
        <taxon>Ecdysozoa</taxon>
        <taxon>Arthropoda</taxon>
        <taxon>Chelicerata</taxon>
        <taxon>Arachnida</taxon>
        <taxon>Araneae</taxon>
        <taxon>Araneomorphae</taxon>
        <taxon>Entelegynae</taxon>
        <taxon>Araneoidea</taxon>
        <taxon>Araneidae</taxon>
        <taxon>Caerostris</taxon>
    </lineage>
</organism>
<feature type="repeat" description="WD" evidence="5">
    <location>
        <begin position="156"/>
        <end position="196"/>
    </location>
</feature>
<gene>
    <name evidence="6" type="primary">UTP15</name>
    <name evidence="6" type="ORF">CEXT_450821</name>
</gene>
<dbReference type="InterPro" id="IPR001680">
    <property type="entry name" value="WD40_rpt"/>
</dbReference>
<dbReference type="PANTHER" id="PTHR19924">
    <property type="entry name" value="UTP15 U3 SMALL NUCLEOLAR RNA-ASSOCIATED PROTEIN 15 FAMILY MEMBER"/>
    <property type="match status" value="1"/>
</dbReference>
<reference evidence="6 7" key="1">
    <citation type="submission" date="2021-06" db="EMBL/GenBank/DDBJ databases">
        <title>Caerostris extrusa draft genome.</title>
        <authorList>
            <person name="Kono N."/>
            <person name="Arakawa K."/>
        </authorList>
    </citation>
    <scope>NUCLEOTIDE SEQUENCE [LARGE SCALE GENOMIC DNA]</scope>
</reference>
<keyword evidence="3" id="KW-0677">Repeat</keyword>
<dbReference type="EMBL" id="BPLR01006331">
    <property type="protein sequence ID" value="GIY09092.1"/>
    <property type="molecule type" value="Genomic_DNA"/>
</dbReference>
<sequence>MDFKPLDINQYPRPGLQVTEDNVYWKNLTFPCAFKEFGGVDFIDFSAELAAVTCSAKVQLYNTAESKLQSTFSRFKRTAYGGVFRKDGNLLVAGSEDGFLRLFDVQGNRMLRVFKGHKAATHRCNFTPSGVNIVSFSDDKTAAFWDIPTETKLRSFEGHKDYIRAGAVTSQDFFISGSYDHTVKLWDARTGGTVSTVDHGAPVESVIMFPQEEFLYRLVAQV</sequence>
<keyword evidence="4" id="KW-0539">Nucleus</keyword>
<evidence type="ECO:0000256" key="1">
    <source>
        <dbReference type="ARBA" id="ARBA00004604"/>
    </source>
</evidence>
<dbReference type="Pfam" id="PF00400">
    <property type="entry name" value="WD40"/>
    <property type="match status" value="3"/>
</dbReference>
<keyword evidence="7" id="KW-1185">Reference proteome</keyword>
<comment type="subcellular location">
    <subcellularLocation>
        <location evidence="1">Nucleus</location>
        <location evidence="1">Nucleolus</location>
    </subcellularLocation>
</comment>
<proteinExistence type="predicted"/>
<dbReference type="SUPFAM" id="SSF50978">
    <property type="entry name" value="WD40 repeat-like"/>
    <property type="match status" value="1"/>
</dbReference>
<dbReference type="GO" id="GO:0005730">
    <property type="term" value="C:nucleolus"/>
    <property type="evidence" value="ECO:0007669"/>
    <property type="project" value="UniProtKB-SubCell"/>
</dbReference>
<dbReference type="PROSITE" id="PS50082">
    <property type="entry name" value="WD_REPEATS_2"/>
    <property type="match status" value="3"/>
</dbReference>
<evidence type="ECO:0000256" key="2">
    <source>
        <dbReference type="ARBA" id="ARBA00022574"/>
    </source>
</evidence>
<accession>A0AAV4QLH0</accession>
<evidence type="ECO:0000313" key="6">
    <source>
        <dbReference type="EMBL" id="GIY09092.1"/>
    </source>
</evidence>
<dbReference type="GO" id="GO:0045943">
    <property type="term" value="P:positive regulation of transcription by RNA polymerase I"/>
    <property type="evidence" value="ECO:0007669"/>
    <property type="project" value="TreeGrafter"/>
</dbReference>
<dbReference type="InterPro" id="IPR020472">
    <property type="entry name" value="WD40_PAC1"/>
</dbReference>
<dbReference type="SMART" id="SM00320">
    <property type="entry name" value="WD40"/>
    <property type="match status" value="3"/>
</dbReference>
<dbReference type="PRINTS" id="PR00320">
    <property type="entry name" value="GPROTEINBRPT"/>
</dbReference>
<dbReference type="Gene3D" id="2.130.10.10">
    <property type="entry name" value="YVTN repeat-like/Quinoprotein amine dehydrogenase"/>
    <property type="match status" value="1"/>
</dbReference>